<gene>
    <name evidence="2" type="ORF">TrST_g8099</name>
</gene>
<dbReference type="PANTHER" id="PTHR12126:SF11">
    <property type="entry name" value="NADH DEHYDROGENASE [UBIQUINONE] 1 ALPHA SUBCOMPLEX SUBUNIT 9, MITOCHONDRIAL"/>
    <property type="match status" value="1"/>
</dbReference>
<name>A0A9W7C212_9STRA</name>
<dbReference type="InterPro" id="IPR001509">
    <property type="entry name" value="Epimerase_deHydtase"/>
</dbReference>
<evidence type="ECO:0000313" key="2">
    <source>
        <dbReference type="EMBL" id="GMI00507.1"/>
    </source>
</evidence>
<dbReference type="EMBL" id="BRXY01000570">
    <property type="protein sequence ID" value="GMI00507.1"/>
    <property type="molecule type" value="Genomic_DNA"/>
</dbReference>
<dbReference type="GO" id="GO:0005739">
    <property type="term" value="C:mitochondrion"/>
    <property type="evidence" value="ECO:0007669"/>
    <property type="project" value="TreeGrafter"/>
</dbReference>
<dbReference type="GO" id="GO:0044877">
    <property type="term" value="F:protein-containing complex binding"/>
    <property type="evidence" value="ECO:0007669"/>
    <property type="project" value="TreeGrafter"/>
</dbReference>
<proteinExistence type="predicted"/>
<dbReference type="Proteomes" id="UP001165085">
    <property type="component" value="Unassembled WGS sequence"/>
</dbReference>
<dbReference type="OrthoDB" id="275457at2759"/>
<evidence type="ECO:0000259" key="1">
    <source>
        <dbReference type="Pfam" id="PF01370"/>
    </source>
</evidence>
<sequence>MISIRYASRIQSTISNSRTTRTFSSIITRPTKNDTYGDTLEFGGRNSVAENDLTVCVFGASGFLGKYLCSDLGQVGVKGYLPNRGCEMEMRHLKPSFDLGRSWLPFYSPRDKDSIRQVIADADIVVNLIGKNYETKVLNNAKSFPYLSYDVNYSFTEAHVTVPKMIAECCTELGTKGLIHVSSVAADTSSPSAWARSKAEGEKAVKEAYNNPVILRSSQMFGPEDKLLNWYAIAATALPFVPMIDSGSGSAGDGLTKPVYMGDVSDALFKIIMKYDKFEGCTFEVEGGEDFTHRELCEFTYDVTGQRPRVVDVPKEVMEVVGRGMGMLPNPMITEDMVELWSRDYVASLEVDEEGGDVLGLKNLDIEPTKIEKVAFSYLHRFRAGGHFIMSEGYHLGAANESGTGRLAKKE</sequence>
<feature type="domain" description="NAD-dependent epimerase/dehydratase" evidence="1">
    <location>
        <begin position="55"/>
        <end position="274"/>
    </location>
</feature>
<dbReference type="CDD" id="cd05271">
    <property type="entry name" value="NDUFA9_like_SDR_a"/>
    <property type="match status" value="1"/>
</dbReference>
<dbReference type="Gene3D" id="3.40.50.720">
    <property type="entry name" value="NAD(P)-binding Rossmann-like Domain"/>
    <property type="match status" value="1"/>
</dbReference>
<evidence type="ECO:0000313" key="3">
    <source>
        <dbReference type="Proteomes" id="UP001165085"/>
    </source>
</evidence>
<accession>A0A9W7C212</accession>
<dbReference type="PANTHER" id="PTHR12126">
    <property type="entry name" value="NADH-UBIQUINONE OXIDOREDUCTASE 39 KDA SUBUNIT-RELATED"/>
    <property type="match status" value="1"/>
</dbReference>
<reference evidence="3" key="1">
    <citation type="journal article" date="2023" name="Commun. Biol.">
        <title>Genome analysis of Parmales, the sister group of diatoms, reveals the evolutionary specialization of diatoms from phago-mixotrophs to photoautotrophs.</title>
        <authorList>
            <person name="Ban H."/>
            <person name="Sato S."/>
            <person name="Yoshikawa S."/>
            <person name="Yamada K."/>
            <person name="Nakamura Y."/>
            <person name="Ichinomiya M."/>
            <person name="Sato N."/>
            <person name="Blanc-Mathieu R."/>
            <person name="Endo H."/>
            <person name="Kuwata A."/>
            <person name="Ogata H."/>
        </authorList>
    </citation>
    <scope>NUCLEOTIDE SEQUENCE [LARGE SCALE GENOMIC DNA]</scope>
    <source>
        <strain evidence="3">NIES 3701</strain>
    </source>
</reference>
<protein>
    <recommendedName>
        <fullName evidence="1">NAD-dependent epimerase/dehydratase domain-containing protein</fullName>
    </recommendedName>
</protein>
<keyword evidence="3" id="KW-1185">Reference proteome</keyword>
<dbReference type="InterPro" id="IPR036291">
    <property type="entry name" value="NAD(P)-bd_dom_sf"/>
</dbReference>
<dbReference type="InterPro" id="IPR051207">
    <property type="entry name" value="ComplexI_NDUFA9_subunit"/>
</dbReference>
<dbReference type="SUPFAM" id="SSF51735">
    <property type="entry name" value="NAD(P)-binding Rossmann-fold domains"/>
    <property type="match status" value="1"/>
</dbReference>
<dbReference type="Pfam" id="PF01370">
    <property type="entry name" value="Epimerase"/>
    <property type="match status" value="1"/>
</dbReference>
<organism evidence="2 3">
    <name type="scientific">Triparma strigata</name>
    <dbReference type="NCBI Taxonomy" id="1606541"/>
    <lineage>
        <taxon>Eukaryota</taxon>
        <taxon>Sar</taxon>
        <taxon>Stramenopiles</taxon>
        <taxon>Ochrophyta</taxon>
        <taxon>Bolidophyceae</taxon>
        <taxon>Parmales</taxon>
        <taxon>Triparmaceae</taxon>
        <taxon>Triparma</taxon>
    </lineage>
</organism>
<dbReference type="AlphaFoldDB" id="A0A9W7C212"/>
<comment type="caution">
    <text evidence="2">The sequence shown here is derived from an EMBL/GenBank/DDBJ whole genome shotgun (WGS) entry which is preliminary data.</text>
</comment>